<evidence type="ECO:0000313" key="7">
    <source>
        <dbReference type="Proteomes" id="UP000198393"/>
    </source>
</evidence>
<dbReference type="PROSITE" id="PS50059">
    <property type="entry name" value="FKBP_PPIASE"/>
    <property type="match status" value="1"/>
</dbReference>
<evidence type="ECO:0000256" key="3">
    <source>
        <dbReference type="PROSITE-ProRule" id="PRU00277"/>
    </source>
</evidence>
<dbReference type="Proteomes" id="UP000198393">
    <property type="component" value="Unassembled WGS sequence"/>
</dbReference>
<sequence length="208" mass="22740">MMKKGLLVGITALFLLACGDGNVRIQVDPTVQVEKDSITIIEYLRMSGFADEQIGNTQNGIRYVILDSGDMEVIDESDFVEFNYIGKTLGDTIFDTTIREIGDSLKNHYEENPYVLNDDTLSLFTHNQYDPFFITYSASGWSIPTGQGGFIPGFAEGIAATFQHLKVGGKALIVIPSGRAYGQGGSGVFIKPNSPIAFELLPIKVTKQ</sequence>
<keyword evidence="3 4" id="KW-0413">Isomerase</keyword>
<proteinExistence type="inferred from homology"/>
<feature type="domain" description="PPIase FKBP-type" evidence="5">
    <location>
        <begin position="77"/>
        <end position="206"/>
    </location>
</feature>
<dbReference type="EMBL" id="FZPD01000003">
    <property type="protein sequence ID" value="SNS94486.1"/>
    <property type="molecule type" value="Genomic_DNA"/>
</dbReference>
<comment type="similarity">
    <text evidence="4">Belongs to the FKBP-type PPIase family.</text>
</comment>
<accession>A0A239IL42</accession>
<organism evidence="6 7">
    <name type="scientific">Ekhidna lutea</name>
    <dbReference type="NCBI Taxonomy" id="447679"/>
    <lineage>
        <taxon>Bacteria</taxon>
        <taxon>Pseudomonadati</taxon>
        <taxon>Bacteroidota</taxon>
        <taxon>Cytophagia</taxon>
        <taxon>Cytophagales</taxon>
        <taxon>Reichenbachiellaceae</taxon>
        <taxon>Ekhidna</taxon>
    </lineage>
</organism>
<keyword evidence="7" id="KW-1185">Reference proteome</keyword>
<dbReference type="AlphaFoldDB" id="A0A239IL42"/>
<comment type="catalytic activity">
    <reaction evidence="1 3 4">
        <text>[protein]-peptidylproline (omega=180) = [protein]-peptidylproline (omega=0)</text>
        <dbReference type="Rhea" id="RHEA:16237"/>
        <dbReference type="Rhea" id="RHEA-COMP:10747"/>
        <dbReference type="Rhea" id="RHEA-COMP:10748"/>
        <dbReference type="ChEBI" id="CHEBI:83833"/>
        <dbReference type="ChEBI" id="CHEBI:83834"/>
        <dbReference type="EC" id="5.2.1.8"/>
    </reaction>
</comment>
<dbReference type="OrthoDB" id="979394at2"/>
<evidence type="ECO:0000256" key="4">
    <source>
        <dbReference type="RuleBase" id="RU003915"/>
    </source>
</evidence>
<gene>
    <name evidence="6" type="ORF">SAMN05421640_1724</name>
</gene>
<evidence type="ECO:0000256" key="1">
    <source>
        <dbReference type="ARBA" id="ARBA00000971"/>
    </source>
</evidence>
<dbReference type="SUPFAM" id="SSF54534">
    <property type="entry name" value="FKBP-like"/>
    <property type="match status" value="1"/>
</dbReference>
<keyword evidence="2 3" id="KW-0697">Rotamase</keyword>
<dbReference type="EC" id="5.2.1.8" evidence="4"/>
<dbReference type="Gene3D" id="3.10.50.40">
    <property type="match status" value="1"/>
</dbReference>
<evidence type="ECO:0000259" key="5">
    <source>
        <dbReference type="PROSITE" id="PS50059"/>
    </source>
</evidence>
<dbReference type="RefSeq" id="WP_089356468.1">
    <property type="nucleotide sequence ID" value="NZ_FZPD01000003.1"/>
</dbReference>
<protein>
    <recommendedName>
        <fullName evidence="4">Peptidyl-prolyl cis-trans isomerase</fullName>
        <ecNumber evidence="4">5.2.1.8</ecNumber>
    </recommendedName>
</protein>
<dbReference type="GO" id="GO:0003755">
    <property type="term" value="F:peptidyl-prolyl cis-trans isomerase activity"/>
    <property type="evidence" value="ECO:0007669"/>
    <property type="project" value="UniProtKB-UniRule"/>
</dbReference>
<dbReference type="InterPro" id="IPR001179">
    <property type="entry name" value="PPIase_FKBP_dom"/>
</dbReference>
<reference evidence="6 7" key="1">
    <citation type="submission" date="2017-06" db="EMBL/GenBank/DDBJ databases">
        <authorList>
            <person name="Kim H.J."/>
            <person name="Triplett B.A."/>
        </authorList>
    </citation>
    <scope>NUCLEOTIDE SEQUENCE [LARGE SCALE GENOMIC DNA]</scope>
    <source>
        <strain evidence="6 7">DSM 19307</strain>
    </source>
</reference>
<dbReference type="Pfam" id="PF00254">
    <property type="entry name" value="FKBP_C"/>
    <property type="match status" value="1"/>
</dbReference>
<evidence type="ECO:0000313" key="6">
    <source>
        <dbReference type="EMBL" id="SNS94486.1"/>
    </source>
</evidence>
<evidence type="ECO:0000256" key="2">
    <source>
        <dbReference type="ARBA" id="ARBA00023110"/>
    </source>
</evidence>
<dbReference type="PROSITE" id="PS51257">
    <property type="entry name" value="PROKAR_LIPOPROTEIN"/>
    <property type="match status" value="1"/>
</dbReference>
<name>A0A239IL42_EKHLU</name>
<dbReference type="InterPro" id="IPR046357">
    <property type="entry name" value="PPIase_dom_sf"/>
</dbReference>